<evidence type="ECO:0000313" key="2">
    <source>
        <dbReference type="EMBL" id="KAJ8435295.1"/>
    </source>
</evidence>
<sequence length="155" mass="17570">MEQVKKTMEAVNSMRPLPTFDYVPIEECESSHRHAPAESLLRSDEVREIARLERNGWSRERNHDRSMGVDARQACQAARGRPMNSGAEEGLHELTDKGQIDRFLKRGPRSLHKGCDTACTESREECSTEILAIIVGGYAEGITRATWKAQMRRTQ</sequence>
<keyword evidence="3" id="KW-1185">Reference proteome</keyword>
<gene>
    <name evidence="2" type="ORF">Cgig2_026387</name>
</gene>
<comment type="caution">
    <text evidence="2">The sequence shown here is derived from an EMBL/GenBank/DDBJ whole genome shotgun (WGS) entry which is preliminary data.</text>
</comment>
<feature type="region of interest" description="Disordered" evidence="1">
    <location>
        <begin position="60"/>
        <end position="89"/>
    </location>
</feature>
<evidence type="ECO:0000313" key="3">
    <source>
        <dbReference type="Proteomes" id="UP001153076"/>
    </source>
</evidence>
<dbReference type="Proteomes" id="UP001153076">
    <property type="component" value="Unassembled WGS sequence"/>
</dbReference>
<organism evidence="2 3">
    <name type="scientific">Carnegiea gigantea</name>
    <dbReference type="NCBI Taxonomy" id="171969"/>
    <lineage>
        <taxon>Eukaryota</taxon>
        <taxon>Viridiplantae</taxon>
        <taxon>Streptophyta</taxon>
        <taxon>Embryophyta</taxon>
        <taxon>Tracheophyta</taxon>
        <taxon>Spermatophyta</taxon>
        <taxon>Magnoliopsida</taxon>
        <taxon>eudicotyledons</taxon>
        <taxon>Gunneridae</taxon>
        <taxon>Pentapetalae</taxon>
        <taxon>Caryophyllales</taxon>
        <taxon>Cactineae</taxon>
        <taxon>Cactaceae</taxon>
        <taxon>Cactoideae</taxon>
        <taxon>Echinocereeae</taxon>
        <taxon>Carnegiea</taxon>
    </lineage>
</organism>
<reference evidence="2" key="1">
    <citation type="submission" date="2022-04" db="EMBL/GenBank/DDBJ databases">
        <title>Carnegiea gigantea Genome sequencing and assembly v2.</title>
        <authorList>
            <person name="Copetti D."/>
            <person name="Sanderson M.J."/>
            <person name="Burquez A."/>
            <person name="Wojciechowski M.F."/>
        </authorList>
    </citation>
    <scope>NUCLEOTIDE SEQUENCE</scope>
    <source>
        <strain evidence="2">SGP5-SGP5p</strain>
        <tissue evidence="2">Aerial part</tissue>
    </source>
</reference>
<proteinExistence type="predicted"/>
<accession>A0A9Q1K2K2</accession>
<name>A0A9Q1K2K2_9CARY</name>
<protein>
    <submittedName>
        <fullName evidence="2">Uncharacterized protein</fullName>
    </submittedName>
</protein>
<dbReference type="EMBL" id="JAKOGI010000422">
    <property type="protein sequence ID" value="KAJ8435295.1"/>
    <property type="molecule type" value="Genomic_DNA"/>
</dbReference>
<evidence type="ECO:0000256" key="1">
    <source>
        <dbReference type="SAM" id="MobiDB-lite"/>
    </source>
</evidence>
<dbReference type="AlphaFoldDB" id="A0A9Q1K2K2"/>
<dbReference type="OrthoDB" id="1837853at2759"/>